<dbReference type="AlphaFoldDB" id="A0A7N0T4R8"/>
<name>A0A7N0T4R8_KALFE</name>
<dbReference type="PANTHER" id="PTHR13318">
    <property type="entry name" value="PARTNER OF PAIRED, ISOFORM B-RELATED"/>
    <property type="match status" value="1"/>
</dbReference>
<dbReference type="SUPFAM" id="SSF52047">
    <property type="entry name" value="RNI-like"/>
    <property type="match status" value="1"/>
</dbReference>
<feature type="domain" description="F-box" evidence="1">
    <location>
        <begin position="5"/>
        <end position="37"/>
    </location>
</feature>
<dbReference type="GO" id="GO:0019005">
    <property type="term" value="C:SCF ubiquitin ligase complex"/>
    <property type="evidence" value="ECO:0007669"/>
    <property type="project" value="TreeGrafter"/>
</dbReference>
<accession>A0A7N0T4R8</accession>
<dbReference type="InterPro" id="IPR036047">
    <property type="entry name" value="F-box-like_dom_sf"/>
</dbReference>
<proteinExistence type="predicted"/>
<dbReference type="Pfam" id="PF00646">
    <property type="entry name" value="F-box"/>
    <property type="match status" value="1"/>
</dbReference>
<evidence type="ECO:0000313" key="3">
    <source>
        <dbReference type="Proteomes" id="UP000594263"/>
    </source>
</evidence>
<dbReference type="Gene3D" id="3.80.10.10">
    <property type="entry name" value="Ribonuclease Inhibitor"/>
    <property type="match status" value="2"/>
</dbReference>
<dbReference type="EnsemblPlants" id="Kaladp0022s0230.1.v1.1">
    <property type="protein sequence ID" value="Kaladp0022s0230.1.v1.1.CDS.1"/>
    <property type="gene ID" value="Kaladp0022s0230.v1.1"/>
</dbReference>
<dbReference type="PANTHER" id="PTHR13318:SF77">
    <property type="entry name" value="F-BOX DOMAIN-CONTAINING PROTEIN"/>
    <property type="match status" value="1"/>
</dbReference>
<dbReference type="SUPFAM" id="SSF81383">
    <property type="entry name" value="F-box domain"/>
    <property type="match status" value="1"/>
</dbReference>
<dbReference type="Proteomes" id="UP000594263">
    <property type="component" value="Unplaced"/>
</dbReference>
<organism evidence="2 3">
    <name type="scientific">Kalanchoe fedtschenkoi</name>
    <name type="common">Lavender scallops</name>
    <name type="synonym">South American air plant</name>
    <dbReference type="NCBI Taxonomy" id="63787"/>
    <lineage>
        <taxon>Eukaryota</taxon>
        <taxon>Viridiplantae</taxon>
        <taxon>Streptophyta</taxon>
        <taxon>Embryophyta</taxon>
        <taxon>Tracheophyta</taxon>
        <taxon>Spermatophyta</taxon>
        <taxon>Magnoliopsida</taxon>
        <taxon>eudicotyledons</taxon>
        <taxon>Gunneridae</taxon>
        <taxon>Pentapetalae</taxon>
        <taxon>Saxifragales</taxon>
        <taxon>Crassulaceae</taxon>
        <taxon>Kalanchoe</taxon>
    </lineage>
</organism>
<dbReference type="InterPro" id="IPR001810">
    <property type="entry name" value="F-box_dom"/>
</dbReference>
<dbReference type="InterPro" id="IPR032675">
    <property type="entry name" value="LRR_dom_sf"/>
</dbReference>
<reference evidence="2" key="1">
    <citation type="submission" date="2021-01" db="UniProtKB">
        <authorList>
            <consortium name="EnsemblPlants"/>
        </authorList>
    </citation>
    <scope>IDENTIFICATION</scope>
</reference>
<evidence type="ECO:0000313" key="2">
    <source>
        <dbReference type="EnsemblPlants" id="Kaladp0022s0230.1.v1.1.CDS.1"/>
    </source>
</evidence>
<sequence>MDELLCDELLHEIFRLLPPPAAAALSLVSKRWLRLTRTSATSLSLRFTRPTPAPPLISFLSDHPLLASLSVVSPDSSSPDPLLLAVSTACPALTHLRLLTPPLSASSLSSLSWGCANLVCLNITVSRAFVFSCLTFFPSLKDLSVAFSGDLPPSPAGHGDCDDAQLRLESLSLSGIRSGDRNAGWLWRRCTRLKKLKLKCCEGVGDGTSFSCLDSCFPGLQQVELRTCRTIVDLLLSKLADLCQSLNSLLVYDGGSREGLLHFITHSNCKSHLRKLDFRLPLDLDDVHLHALAQNFIALASLRLQSCCLVTGQGLKSLGAAMRDGLQEIALVSCDVVEREPGLMTALGQNLNSLTTLDLSYNETLQDKEFVSMLGSCCYLSEVKLRGCRRLTNATLVSLSRSCKHLKVVDIVHCLKLDAEFVELLILNSPSMSRIMVEESKITDTAKSWMRRKSIDQVIA</sequence>
<dbReference type="SMART" id="SM00367">
    <property type="entry name" value="LRR_CC"/>
    <property type="match status" value="4"/>
</dbReference>
<dbReference type="OMA" id="RCDLQKL"/>
<keyword evidence="3" id="KW-1185">Reference proteome</keyword>
<dbReference type="InterPro" id="IPR006553">
    <property type="entry name" value="Leu-rich_rpt_Cys-con_subtyp"/>
</dbReference>
<evidence type="ECO:0000259" key="1">
    <source>
        <dbReference type="Pfam" id="PF00646"/>
    </source>
</evidence>
<dbReference type="GO" id="GO:0031146">
    <property type="term" value="P:SCF-dependent proteasomal ubiquitin-dependent protein catabolic process"/>
    <property type="evidence" value="ECO:0007669"/>
    <property type="project" value="TreeGrafter"/>
</dbReference>
<protein>
    <recommendedName>
        <fullName evidence="1">F-box domain-containing protein</fullName>
    </recommendedName>
</protein>
<dbReference type="Gramene" id="Kaladp0022s0230.1.v1.1">
    <property type="protein sequence ID" value="Kaladp0022s0230.1.v1.1.CDS.1"/>
    <property type="gene ID" value="Kaladp0022s0230.v1.1"/>
</dbReference>